<evidence type="ECO:0000256" key="2">
    <source>
        <dbReference type="ARBA" id="ARBA00022643"/>
    </source>
</evidence>
<dbReference type="InterPro" id="IPR051260">
    <property type="entry name" value="Diverse_substr_monoxygenases"/>
</dbReference>
<dbReference type="PATRIC" id="fig|369723.5.peg.1534"/>
<dbReference type="RefSeq" id="WP_011905401.1">
    <property type="nucleotide sequence ID" value="NC_009380.1"/>
</dbReference>
<dbReference type="GO" id="GO:0016705">
    <property type="term" value="F:oxidoreductase activity, acting on paired donors, with incorporation or reduction of molecular oxygen"/>
    <property type="evidence" value="ECO:0007669"/>
    <property type="project" value="InterPro"/>
</dbReference>
<evidence type="ECO:0000256" key="1">
    <source>
        <dbReference type="ARBA" id="ARBA00022630"/>
    </source>
</evidence>
<reference evidence="7" key="1">
    <citation type="journal article" date="2007" name="Proc. Natl. Acad. Sci. U.S.A.">
        <title>Genome sequencing reveals complex secondary metabolome in the marine actinomycete Salinispora tropica.</title>
        <authorList>
            <person name="Udwary D.W."/>
            <person name="Zeigler L."/>
            <person name="Asolkar R.N."/>
            <person name="Singan V."/>
            <person name="Lapidus A."/>
            <person name="Fenical W."/>
            <person name="Jensen P.R."/>
            <person name="Moore B.S."/>
        </authorList>
    </citation>
    <scope>NUCLEOTIDE SEQUENCE [LARGE SCALE GENOMIC DNA]</scope>
    <source>
        <strain evidence="7">ATCC BAA-916 / DSM 44818 / CNB-440</strain>
    </source>
</reference>
<dbReference type="KEGG" id="stp:Strop_1503"/>
<dbReference type="Gene3D" id="3.20.20.30">
    <property type="entry name" value="Luciferase-like domain"/>
    <property type="match status" value="1"/>
</dbReference>
<evidence type="ECO:0000256" key="3">
    <source>
        <dbReference type="ARBA" id="ARBA00023002"/>
    </source>
</evidence>
<sequence>MRVGVLILPSASWAQAQEMWRTADEMGLAHAWTSDHIAWQDMIGKEWYSAVPTLAAAAVVTRRITLGTLVSSPNFRHPVPYAKEIVTLDELSGGRFILGIGAGGSGVDATFLGQEQEWTPNERAERFAEFVELMAELLSNSITDAEGQYYRARQAPITPVEGPPPHIPLAVAANGKRGMALAARHGDIWVTNGRSPRNGVVPPVARPDDVAGQVRQLADICESVGRDPSTQRRLLMYVNREPTALASLDVFRETVDTYRRVGITDLVVPFPGQAPFNTSMEVLEQVAGILPELGADA</sequence>
<evidence type="ECO:0000313" key="6">
    <source>
        <dbReference type="EMBL" id="ABP53969.1"/>
    </source>
</evidence>
<keyword evidence="1" id="KW-0285">Flavoprotein</keyword>
<dbReference type="Proteomes" id="UP000000235">
    <property type="component" value="Chromosome"/>
</dbReference>
<accession>A4X519</accession>
<evidence type="ECO:0000259" key="5">
    <source>
        <dbReference type="Pfam" id="PF00296"/>
    </source>
</evidence>
<protein>
    <submittedName>
        <fullName evidence="6">Luciferase family protein</fullName>
    </submittedName>
</protein>
<feature type="domain" description="Luciferase-like" evidence="5">
    <location>
        <begin position="8"/>
        <end position="198"/>
    </location>
</feature>
<dbReference type="STRING" id="369723.Strop_1503"/>
<dbReference type="InterPro" id="IPR036661">
    <property type="entry name" value="Luciferase-like_sf"/>
</dbReference>
<dbReference type="PANTHER" id="PTHR30011">
    <property type="entry name" value="ALKANESULFONATE MONOOXYGENASE-RELATED"/>
    <property type="match status" value="1"/>
</dbReference>
<dbReference type="InterPro" id="IPR011251">
    <property type="entry name" value="Luciferase-like_dom"/>
</dbReference>
<keyword evidence="4" id="KW-0503">Monooxygenase</keyword>
<proteinExistence type="predicted"/>
<dbReference type="PANTHER" id="PTHR30011:SF16">
    <property type="entry name" value="C2H2 FINGER DOMAIN TRANSCRIPTION FACTOR (EUROFUNG)-RELATED"/>
    <property type="match status" value="1"/>
</dbReference>
<gene>
    <name evidence="6" type="ordered locus">Strop_1503</name>
</gene>
<dbReference type="GO" id="GO:0004497">
    <property type="term" value="F:monooxygenase activity"/>
    <property type="evidence" value="ECO:0007669"/>
    <property type="project" value="UniProtKB-KW"/>
</dbReference>
<keyword evidence="2" id="KW-0288">FMN</keyword>
<dbReference type="eggNOG" id="COG2141">
    <property type="taxonomic scope" value="Bacteria"/>
</dbReference>
<name>A4X519_SALTO</name>
<evidence type="ECO:0000313" key="7">
    <source>
        <dbReference type="Proteomes" id="UP000000235"/>
    </source>
</evidence>
<dbReference type="EMBL" id="CP000667">
    <property type="protein sequence ID" value="ABP53969.1"/>
    <property type="molecule type" value="Genomic_DNA"/>
</dbReference>
<keyword evidence="3" id="KW-0560">Oxidoreductase</keyword>
<evidence type="ECO:0000256" key="4">
    <source>
        <dbReference type="ARBA" id="ARBA00023033"/>
    </source>
</evidence>
<dbReference type="Pfam" id="PF00296">
    <property type="entry name" value="Bac_luciferase"/>
    <property type="match status" value="1"/>
</dbReference>
<dbReference type="SUPFAM" id="SSF51679">
    <property type="entry name" value="Bacterial luciferase-like"/>
    <property type="match status" value="1"/>
</dbReference>
<organism evidence="6 7">
    <name type="scientific">Salinispora tropica (strain ATCC BAA-916 / DSM 44818 / JCM 13857 / NBRC 105044 / CNB-440)</name>
    <dbReference type="NCBI Taxonomy" id="369723"/>
    <lineage>
        <taxon>Bacteria</taxon>
        <taxon>Bacillati</taxon>
        <taxon>Actinomycetota</taxon>
        <taxon>Actinomycetes</taxon>
        <taxon>Micromonosporales</taxon>
        <taxon>Micromonosporaceae</taxon>
        <taxon>Salinispora</taxon>
    </lineage>
</organism>
<dbReference type="AlphaFoldDB" id="A4X519"/>
<keyword evidence="7" id="KW-1185">Reference proteome</keyword>
<dbReference type="HOGENOM" id="CLU_027853_6_1_11"/>